<dbReference type="SUPFAM" id="SSF55785">
    <property type="entry name" value="PYP-like sensor domain (PAS domain)"/>
    <property type="match status" value="1"/>
</dbReference>
<dbReference type="Proteomes" id="UP000295136">
    <property type="component" value="Unassembled WGS sequence"/>
</dbReference>
<name>A0A4R5E5J9_9ACTN</name>
<evidence type="ECO:0000259" key="6">
    <source>
        <dbReference type="PROSITE" id="PS50112"/>
    </source>
</evidence>
<sequence>MVEDVRSGRPARPAPRGRRPLGAEALLEQMPDGLAVIDADGRFVQANPAALSLCGLDAAYVAGEASPFPPRQADEDGEDPGAETVTVWEREPGPRREFAYRISRLPGRDERIVAFRDVTESRRHQRRLAAIASAASRVAAKRSLGSTLEALAKEVLEADALAGVQILTVNATRERFQVMGTAGFSQADNFFDMLLECRESGADLRMIDAFTSRRPVVVPNRYAMIMSDPAWRALKDYMRSPVWDWFASVPLMVRGEPVGILNAFFAPDQEIGRTTLDFLLAMAEQAAQAVDYAALLEREREVARREERQRLARDLHDSVVQQVFSMGMQAESLSMLSGRGAVVDSAYVMRVAGELGHVSKAVLSDLRAMVTDLHPMPLADQGLSAALDALAESTMGRTGLDVRVSIADRQHELDDLEAELREDVYRMIAEALHNSVKHAQGSRVTISLGVTGRRSQRWLKGEVADDGCGLPAQNADLPGEEGGFGMTAMKERAGRWAGHLSILSSRDEGTTVRFVLPLPPSLPTGLHRDVFVPAENPAENPGEGTAENPAEDVSRDAADVPAHDAAHENR</sequence>
<dbReference type="InterPro" id="IPR000014">
    <property type="entry name" value="PAS"/>
</dbReference>
<dbReference type="NCBIfam" id="TIGR00229">
    <property type="entry name" value="sensory_box"/>
    <property type="match status" value="1"/>
</dbReference>
<dbReference type="Pfam" id="PF13185">
    <property type="entry name" value="GAF_2"/>
    <property type="match status" value="1"/>
</dbReference>
<dbReference type="Gene3D" id="3.30.450.20">
    <property type="entry name" value="PAS domain"/>
    <property type="match status" value="1"/>
</dbReference>
<dbReference type="InterPro" id="IPR035965">
    <property type="entry name" value="PAS-like_dom_sf"/>
</dbReference>
<gene>
    <name evidence="7" type="ORF">E1295_45000</name>
</gene>
<dbReference type="Gene3D" id="1.20.5.1930">
    <property type="match status" value="1"/>
</dbReference>
<accession>A0A4R5E5J9</accession>
<dbReference type="InterPro" id="IPR029016">
    <property type="entry name" value="GAF-like_dom_sf"/>
</dbReference>
<dbReference type="EMBL" id="SMLD01000250">
    <property type="protein sequence ID" value="TDE25110.1"/>
    <property type="molecule type" value="Genomic_DNA"/>
</dbReference>
<dbReference type="Gene3D" id="3.30.565.10">
    <property type="entry name" value="Histidine kinase-like ATPase, C-terminal domain"/>
    <property type="match status" value="1"/>
</dbReference>
<dbReference type="Pfam" id="PF07730">
    <property type="entry name" value="HisKA_3"/>
    <property type="match status" value="1"/>
</dbReference>
<dbReference type="CDD" id="cd00130">
    <property type="entry name" value="PAS"/>
    <property type="match status" value="1"/>
</dbReference>
<keyword evidence="1" id="KW-0808">Transferase</keyword>
<dbReference type="Pfam" id="PF02518">
    <property type="entry name" value="HATPase_c"/>
    <property type="match status" value="1"/>
</dbReference>
<dbReference type="GO" id="GO:0000155">
    <property type="term" value="F:phosphorelay sensor kinase activity"/>
    <property type="evidence" value="ECO:0007669"/>
    <property type="project" value="InterPro"/>
</dbReference>
<organism evidence="7 8">
    <name type="scientific">Nonomuraea mesophila</name>
    <dbReference type="NCBI Taxonomy" id="2530382"/>
    <lineage>
        <taxon>Bacteria</taxon>
        <taxon>Bacillati</taxon>
        <taxon>Actinomycetota</taxon>
        <taxon>Actinomycetes</taxon>
        <taxon>Streptosporangiales</taxon>
        <taxon>Streptosporangiaceae</taxon>
        <taxon>Nonomuraea</taxon>
    </lineage>
</organism>
<reference evidence="7 8" key="1">
    <citation type="submission" date="2019-03" db="EMBL/GenBank/DDBJ databases">
        <title>Draft genome sequences of novel Actinobacteria.</title>
        <authorList>
            <person name="Sahin N."/>
            <person name="Ay H."/>
            <person name="Saygin H."/>
        </authorList>
    </citation>
    <scope>NUCLEOTIDE SEQUENCE [LARGE SCALE GENOMIC DNA]</scope>
    <source>
        <strain evidence="7 8">6K102</strain>
    </source>
</reference>
<dbReference type="SUPFAM" id="SSF55874">
    <property type="entry name" value="ATPase domain of HSP90 chaperone/DNA topoisomerase II/histidine kinase"/>
    <property type="match status" value="1"/>
</dbReference>
<dbReference type="InterPro" id="IPR005467">
    <property type="entry name" value="His_kinase_dom"/>
</dbReference>
<dbReference type="PROSITE" id="PS50112">
    <property type="entry name" value="PAS"/>
    <property type="match status" value="1"/>
</dbReference>
<feature type="region of interest" description="Disordered" evidence="4">
    <location>
        <begin position="532"/>
        <end position="570"/>
    </location>
</feature>
<feature type="domain" description="PAS" evidence="6">
    <location>
        <begin position="26"/>
        <end position="64"/>
    </location>
</feature>
<dbReference type="PANTHER" id="PTHR24421:SF58">
    <property type="entry name" value="SIGNAL TRANSDUCTION HISTIDINE-PROTEIN KINASE_PHOSPHATASE UHPB"/>
    <property type="match status" value="1"/>
</dbReference>
<feature type="region of interest" description="Disordered" evidence="4">
    <location>
        <begin position="1"/>
        <end position="22"/>
    </location>
</feature>
<evidence type="ECO:0000256" key="1">
    <source>
        <dbReference type="ARBA" id="ARBA00022679"/>
    </source>
</evidence>
<protein>
    <submittedName>
        <fullName evidence="7">PAS domain-containing protein</fullName>
    </submittedName>
</protein>
<dbReference type="CDD" id="cd16917">
    <property type="entry name" value="HATPase_UhpB-NarQ-NarX-like"/>
    <property type="match status" value="1"/>
</dbReference>
<dbReference type="PANTHER" id="PTHR24421">
    <property type="entry name" value="NITRATE/NITRITE SENSOR PROTEIN NARX-RELATED"/>
    <property type="match status" value="1"/>
</dbReference>
<dbReference type="GO" id="GO:0016020">
    <property type="term" value="C:membrane"/>
    <property type="evidence" value="ECO:0007669"/>
    <property type="project" value="InterPro"/>
</dbReference>
<keyword evidence="8" id="KW-1185">Reference proteome</keyword>
<evidence type="ECO:0000313" key="7">
    <source>
        <dbReference type="EMBL" id="TDE25110.1"/>
    </source>
</evidence>
<dbReference type="InterPro" id="IPR003018">
    <property type="entry name" value="GAF"/>
</dbReference>
<dbReference type="SMART" id="SM00387">
    <property type="entry name" value="HATPase_c"/>
    <property type="match status" value="1"/>
</dbReference>
<dbReference type="InterPro" id="IPR003594">
    <property type="entry name" value="HATPase_dom"/>
</dbReference>
<evidence type="ECO:0000259" key="5">
    <source>
        <dbReference type="PROSITE" id="PS50109"/>
    </source>
</evidence>
<evidence type="ECO:0000256" key="3">
    <source>
        <dbReference type="ARBA" id="ARBA00023012"/>
    </source>
</evidence>
<keyword evidence="2" id="KW-0418">Kinase</keyword>
<feature type="domain" description="Histidine kinase" evidence="5">
    <location>
        <begin position="424"/>
        <end position="520"/>
    </location>
</feature>
<dbReference type="GO" id="GO:0046983">
    <property type="term" value="F:protein dimerization activity"/>
    <property type="evidence" value="ECO:0007669"/>
    <property type="project" value="InterPro"/>
</dbReference>
<evidence type="ECO:0000313" key="8">
    <source>
        <dbReference type="Proteomes" id="UP000295136"/>
    </source>
</evidence>
<dbReference type="Pfam" id="PF13188">
    <property type="entry name" value="PAS_8"/>
    <property type="match status" value="1"/>
</dbReference>
<evidence type="ECO:0000256" key="4">
    <source>
        <dbReference type="SAM" id="MobiDB-lite"/>
    </source>
</evidence>
<dbReference type="InterPro" id="IPR050482">
    <property type="entry name" value="Sensor_HK_TwoCompSys"/>
</dbReference>
<keyword evidence="3" id="KW-0902">Two-component regulatory system</keyword>
<dbReference type="InterPro" id="IPR011712">
    <property type="entry name" value="Sig_transdc_His_kin_sub3_dim/P"/>
</dbReference>
<dbReference type="AlphaFoldDB" id="A0A4R5E5J9"/>
<dbReference type="InterPro" id="IPR036890">
    <property type="entry name" value="HATPase_C_sf"/>
</dbReference>
<feature type="compositionally biased region" description="Basic and acidic residues" evidence="4">
    <location>
        <begin position="552"/>
        <end position="570"/>
    </location>
</feature>
<dbReference type="SUPFAM" id="SSF55781">
    <property type="entry name" value="GAF domain-like"/>
    <property type="match status" value="1"/>
</dbReference>
<dbReference type="PROSITE" id="PS50109">
    <property type="entry name" value="HIS_KIN"/>
    <property type="match status" value="1"/>
</dbReference>
<proteinExistence type="predicted"/>
<dbReference type="Gene3D" id="3.30.450.40">
    <property type="match status" value="1"/>
</dbReference>
<comment type="caution">
    <text evidence="7">The sequence shown here is derived from an EMBL/GenBank/DDBJ whole genome shotgun (WGS) entry which is preliminary data.</text>
</comment>
<evidence type="ECO:0000256" key="2">
    <source>
        <dbReference type="ARBA" id="ARBA00022777"/>
    </source>
</evidence>